<organism evidence="2 3">
    <name type="scientific">Streptomyces tamarix</name>
    <dbReference type="NCBI Taxonomy" id="3078565"/>
    <lineage>
        <taxon>Bacteria</taxon>
        <taxon>Bacillati</taxon>
        <taxon>Actinomycetota</taxon>
        <taxon>Actinomycetes</taxon>
        <taxon>Kitasatosporales</taxon>
        <taxon>Streptomycetaceae</taxon>
        <taxon>Streptomyces</taxon>
    </lineage>
</organism>
<dbReference type="Gene3D" id="1.10.405.40">
    <property type="match status" value="1"/>
</dbReference>
<dbReference type="Gene3D" id="3.90.660.10">
    <property type="match status" value="1"/>
</dbReference>
<dbReference type="GO" id="GO:0016491">
    <property type="term" value="F:oxidoreductase activity"/>
    <property type="evidence" value="ECO:0007669"/>
    <property type="project" value="UniProtKB-KW"/>
</dbReference>
<dbReference type="PANTHER" id="PTHR10742">
    <property type="entry name" value="FLAVIN MONOAMINE OXIDASE"/>
    <property type="match status" value="1"/>
</dbReference>
<dbReference type="Proteomes" id="UP001250181">
    <property type="component" value="Unassembled WGS sequence"/>
</dbReference>
<dbReference type="InterPro" id="IPR036188">
    <property type="entry name" value="FAD/NAD-bd_sf"/>
</dbReference>
<dbReference type="EMBL" id="JAWCTQ010000012">
    <property type="protein sequence ID" value="MDT9682834.1"/>
    <property type="molecule type" value="Genomic_DNA"/>
</dbReference>
<evidence type="ECO:0000259" key="1">
    <source>
        <dbReference type="Pfam" id="PF01593"/>
    </source>
</evidence>
<dbReference type="Gene3D" id="3.50.50.60">
    <property type="entry name" value="FAD/NAD(P)-binding domain"/>
    <property type="match status" value="1"/>
</dbReference>
<reference evidence="2 3" key="1">
    <citation type="submission" date="2023-09" db="EMBL/GenBank/DDBJ databases">
        <title>Streptomyces sp. nov.: A antagonism against Alternaria gaisen Producing Streptochlin, Isolated from Tamarix root soil.</title>
        <authorList>
            <person name="Chen Y."/>
        </authorList>
    </citation>
    <scope>NUCLEOTIDE SEQUENCE [LARGE SCALE GENOMIC DNA]</scope>
    <source>
        <strain evidence="2 3">TRM76323</strain>
    </source>
</reference>
<name>A0ABU3QK84_9ACTN</name>
<keyword evidence="2" id="KW-0560">Oxidoreductase</keyword>
<dbReference type="SUPFAM" id="SSF54373">
    <property type="entry name" value="FAD-linked reductases, C-terminal domain"/>
    <property type="match status" value="1"/>
</dbReference>
<sequence>MDSTPPPACDLQVDFPFDYAAHVAGDRRVGRLPETALGTPVAVIGAGGSGLAAAYELMRAGCRPVLYEAERSEDGPGGRRLGGRMYSRRLDPADSAVVELGCMRFPDSARLLRQYADAFGMHWEPFRENYAKGTTPVTVWDVDGKRYPVEEITDLHDLDDGFRRGHTRWRQALTRIGLQQVQRDVAARDLASLRARWTRLVREYEQWTFYRFLRDPDGAGLTHDQARLLGTAGVGPAAWDSFFDLSMVEVLRLLLCTEGGTQYYPREGISALAEGFWTHRSPSPGGRPTSLEEINGGAPRPAVTVVEVEEDRDRGVVVHSADGRAERFAAAVFTPQLHLLETNVELRSTAPGRSPLGPRLWRAVRRLSYWPSSKTALVLDRPFWEGTSLDGVTLTDRLPRAAYTVDYGPPRGEGGRRAVLDLSFTWAQDAVKVSPSGPRDRVRLFVRDLARIHPDVAPELARRADTAEAVTISWESEPHFRGLCRFSRPGEAPYVRDLFAHFMKDFAGKPAVPGEPRNALFLAGDDTSWSPGWLDHALASGINAAWGVLRLLGGRHEPGNPGPGDVWDDPDYTPLAFDP</sequence>
<gene>
    <name evidence="2" type="ORF">RND61_12240</name>
</gene>
<dbReference type="InterPro" id="IPR050281">
    <property type="entry name" value="Flavin_monoamine_oxidase"/>
</dbReference>
<protein>
    <submittedName>
        <fullName evidence="2">NAD(P)/FAD-dependent oxidoreductase</fullName>
        <ecNumber evidence="2">1.-.-.-</ecNumber>
    </submittedName>
</protein>
<proteinExistence type="predicted"/>
<feature type="domain" description="Amine oxidase" evidence="1">
    <location>
        <begin position="49"/>
        <end position="549"/>
    </location>
</feature>
<keyword evidence="3" id="KW-1185">Reference proteome</keyword>
<evidence type="ECO:0000313" key="3">
    <source>
        <dbReference type="Proteomes" id="UP001250181"/>
    </source>
</evidence>
<dbReference type="RefSeq" id="WP_315877914.1">
    <property type="nucleotide sequence ID" value="NZ_JAWCTQ010000012.1"/>
</dbReference>
<dbReference type="SUPFAM" id="SSF51905">
    <property type="entry name" value="FAD/NAD(P)-binding domain"/>
    <property type="match status" value="1"/>
</dbReference>
<evidence type="ECO:0000313" key="2">
    <source>
        <dbReference type="EMBL" id="MDT9682834.1"/>
    </source>
</evidence>
<accession>A0ABU3QK84</accession>
<dbReference type="InterPro" id="IPR002937">
    <property type="entry name" value="Amino_oxidase"/>
</dbReference>
<dbReference type="EC" id="1.-.-.-" evidence="2"/>
<comment type="caution">
    <text evidence="2">The sequence shown here is derived from an EMBL/GenBank/DDBJ whole genome shotgun (WGS) entry which is preliminary data.</text>
</comment>
<dbReference type="PANTHER" id="PTHR10742:SF410">
    <property type="entry name" value="LYSINE-SPECIFIC HISTONE DEMETHYLASE 2"/>
    <property type="match status" value="1"/>
</dbReference>
<dbReference type="Pfam" id="PF01593">
    <property type="entry name" value="Amino_oxidase"/>
    <property type="match status" value="1"/>
</dbReference>